<protein>
    <submittedName>
        <fullName evidence="2">Uncharacterized protein</fullName>
    </submittedName>
</protein>
<accession>A0AAE0MHC3</accession>
<reference evidence="2" key="2">
    <citation type="submission" date="2023-06" db="EMBL/GenBank/DDBJ databases">
        <authorList>
            <consortium name="Lawrence Berkeley National Laboratory"/>
            <person name="Haridas S."/>
            <person name="Hensen N."/>
            <person name="Bonometti L."/>
            <person name="Westerberg I."/>
            <person name="Brannstrom I.O."/>
            <person name="Guillou S."/>
            <person name="Cros-Aarteil S."/>
            <person name="Calhoun S."/>
            <person name="Kuo A."/>
            <person name="Mondo S."/>
            <person name="Pangilinan J."/>
            <person name="Riley R."/>
            <person name="Labutti K."/>
            <person name="Andreopoulos B."/>
            <person name="Lipzen A."/>
            <person name="Chen C."/>
            <person name="Yanf M."/>
            <person name="Daum C."/>
            <person name="Ng V."/>
            <person name="Clum A."/>
            <person name="Steindorff A."/>
            <person name="Ohm R."/>
            <person name="Martin F."/>
            <person name="Silar P."/>
            <person name="Natvig D."/>
            <person name="Lalanne C."/>
            <person name="Gautier V."/>
            <person name="Ament-Velasquez S.L."/>
            <person name="Kruys A."/>
            <person name="Hutchinson M.I."/>
            <person name="Powell A.J."/>
            <person name="Barry K."/>
            <person name="Miller A.N."/>
            <person name="Grigoriev I.V."/>
            <person name="Debuchy R."/>
            <person name="Gladieux P."/>
            <person name="Thoren M.H."/>
            <person name="Johannesson H."/>
        </authorList>
    </citation>
    <scope>NUCLEOTIDE SEQUENCE</scope>
    <source>
        <strain evidence="2">SMH4131-1</strain>
    </source>
</reference>
<name>A0AAE0MHC3_9PEZI</name>
<proteinExistence type="predicted"/>
<feature type="compositionally biased region" description="Acidic residues" evidence="1">
    <location>
        <begin position="73"/>
        <end position="91"/>
    </location>
</feature>
<dbReference type="Proteomes" id="UP001286456">
    <property type="component" value="Unassembled WGS sequence"/>
</dbReference>
<keyword evidence="3" id="KW-1185">Reference proteome</keyword>
<evidence type="ECO:0000256" key="1">
    <source>
        <dbReference type="SAM" id="MobiDB-lite"/>
    </source>
</evidence>
<dbReference type="AlphaFoldDB" id="A0AAE0MHC3"/>
<gene>
    <name evidence="2" type="ORF">B0T19DRAFT_108361</name>
</gene>
<organism evidence="2 3">
    <name type="scientific">Cercophora scortea</name>
    <dbReference type="NCBI Taxonomy" id="314031"/>
    <lineage>
        <taxon>Eukaryota</taxon>
        <taxon>Fungi</taxon>
        <taxon>Dikarya</taxon>
        <taxon>Ascomycota</taxon>
        <taxon>Pezizomycotina</taxon>
        <taxon>Sordariomycetes</taxon>
        <taxon>Sordariomycetidae</taxon>
        <taxon>Sordariales</taxon>
        <taxon>Lasiosphaeriaceae</taxon>
        <taxon>Cercophora</taxon>
    </lineage>
</organism>
<dbReference type="EMBL" id="JAUEPO010000002">
    <property type="protein sequence ID" value="KAK3332656.1"/>
    <property type="molecule type" value="Genomic_DNA"/>
</dbReference>
<evidence type="ECO:0000313" key="2">
    <source>
        <dbReference type="EMBL" id="KAK3332656.1"/>
    </source>
</evidence>
<feature type="region of interest" description="Disordered" evidence="1">
    <location>
        <begin position="69"/>
        <end position="97"/>
    </location>
</feature>
<evidence type="ECO:0000313" key="3">
    <source>
        <dbReference type="Proteomes" id="UP001286456"/>
    </source>
</evidence>
<comment type="caution">
    <text evidence="2">The sequence shown here is derived from an EMBL/GenBank/DDBJ whole genome shotgun (WGS) entry which is preliminary data.</text>
</comment>
<reference evidence="2" key="1">
    <citation type="journal article" date="2023" name="Mol. Phylogenet. Evol.">
        <title>Genome-scale phylogeny and comparative genomics of the fungal order Sordariales.</title>
        <authorList>
            <person name="Hensen N."/>
            <person name="Bonometti L."/>
            <person name="Westerberg I."/>
            <person name="Brannstrom I.O."/>
            <person name="Guillou S."/>
            <person name="Cros-Aarteil S."/>
            <person name="Calhoun S."/>
            <person name="Haridas S."/>
            <person name="Kuo A."/>
            <person name="Mondo S."/>
            <person name="Pangilinan J."/>
            <person name="Riley R."/>
            <person name="LaButti K."/>
            <person name="Andreopoulos B."/>
            <person name="Lipzen A."/>
            <person name="Chen C."/>
            <person name="Yan M."/>
            <person name="Daum C."/>
            <person name="Ng V."/>
            <person name="Clum A."/>
            <person name="Steindorff A."/>
            <person name="Ohm R.A."/>
            <person name="Martin F."/>
            <person name="Silar P."/>
            <person name="Natvig D.O."/>
            <person name="Lalanne C."/>
            <person name="Gautier V."/>
            <person name="Ament-Velasquez S.L."/>
            <person name="Kruys A."/>
            <person name="Hutchinson M.I."/>
            <person name="Powell A.J."/>
            <person name="Barry K."/>
            <person name="Miller A.N."/>
            <person name="Grigoriev I.V."/>
            <person name="Debuchy R."/>
            <person name="Gladieux P."/>
            <person name="Hiltunen Thoren M."/>
            <person name="Johannesson H."/>
        </authorList>
    </citation>
    <scope>NUCLEOTIDE SEQUENCE</scope>
    <source>
        <strain evidence="2">SMH4131-1</strain>
    </source>
</reference>
<sequence length="97" mass="10921">MSDRAFASLAPANALARLAFSDVYNVLTSRRQNNQADDAQAALGRMLVEPEQTCDDEIVRLRREMERTKYDTDGEASEILTEPDTDTEEQLQELSIV</sequence>